<dbReference type="PANTHER" id="PTHR43744:SF12">
    <property type="entry name" value="ABC TRANSPORTER PERMEASE PROTEIN MG189-RELATED"/>
    <property type="match status" value="1"/>
</dbReference>
<protein>
    <submittedName>
        <fullName evidence="9">Sn-glycerol-3-phosphate transport system permease protein UgpE</fullName>
    </submittedName>
</protein>
<dbReference type="EMBL" id="BSFP01000003">
    <property type="protein sequence ID" value="GLK99205.1"/>
    <property type="molecule type" value="Genomic_DNA"/>
</dbReference>
<evidence type="ECO:0000313" key="9">
    <source>
        <dbReference type="EMBL" id="GLK99205.1"/>
    </source>
</evidence>
<evidence type="ECO:0000313" key="10">
    <source>
        <dbReference type="Proteomes" id="UP001143480"/>
    </source>
</evidence>
<evidence type="ECO:0000256" key="3">
    <source>
        <dbReference type="ARBA" id="ARBA00022475"/>
    </source>
</evidence>
<evidence type="ECO:0000259" key="8">
    <source>
        <dbReference type="PROSITE" id="PS50928"/>
    </source>
</evidence>
<evidence type="ECO:0000256" key="5">
    <source>
        <dbReference type="ARBA" id="ARBA00022989"/>
    </source>
</evidence>
<comment type="caution">
    <text evidence="9">The sequence shown here is derived from an EMBL/GenBank/DDBJ whole genome shotgun (WGS) entry which is preliminary data.</text>
</comment>
<keyword evidence="6 7" id="KW-0472">Membrane</keyword>
<evidence type="ECO:0000256" key="2">
    <source>
        <dbReference type="ARBA" id="ARBA00022448"/>
    </source>
</evidence>
<dbReference type="AlphaFoldDB" id="A0A9W6KBR9"/>
<keyword evidence="2 7" id="KW-0813">Transport</keyword>
<comment type="subcellular location">
    <subcellularLocation>
        <location evidence="1 7">Cell membrane</location>
        <topology evidence="1 7">Multi-pass membrane protein</topology>
    </subcellularLocation>
</comment>
<gene>
    <name evidence="9" type="primary">ugpE_1</name>
    <name evidence="9" type="ORF">GCM10017581_009460</name>
</gene>
<evidence type="ECO:0000256" key="1">
    <source>
        <dbReference type="ARBA" id="ARBA00004651"/>
    </source>
</evidence>
<dbReference type="Proteomes" id="UP001143480">
    <property type="component" value="Unassembled WGS sequence"/>
</dbReference>
<dbReference type="GO" id="GO:0055085">
    <property type="term" value="P:transmembrane transport"/>
    <property type="evidence" value="ECO:0007669"/>
    <property type="project" value="InterPro"/>
</dbReference>
<reference evidence="9" key="2">
    <citation type="submission" date="2023-01" db="EMBL/GenBank/DDBJ databases">
        <authorList>
            <person name="Sun Q."/>
            <person name="Evtushenko L."/>
        </authorList>
    </citation>
    <scope>NUCLEOTIDE SEQUENCE</scope>
    <source>
        <strain evidence="9">VKM Ac-1321</strain>
    </source>
</reference>
<feature type="domain" description="ABC transmembrane type-1" evidence="8">
    <location>
        <begin position="74"/>
        <end position="264"/>
    </location>
</feature>
<keyword evidence="3" id="KW-1003">Cell membrane</keyword>
<keyword evidence="10" id="KW-1185">Reference proteome</keyword>
<proteinExistence type="inferred from homology"/>
<organism evidence="9 10">
    <name type="scientific">Dactylosporangium matsuzakiense</name>
    <dbReference type="NCBI Taxonomy" id="53360"/>
    <lineage>
        <taxon>Bacteria</taxon>
        <taxon>Bacillati</taxon>
        <taxon>Actinomycetota</taxon>
        <taxon>Actinomycetes</taxon>
        <taxon>Micromonosporales</taxon>
        <taxon>Micromonosporaceae</taxon>
        <taxon>Dactylosporangium</taxon>
    </lineage>
</organism>
<name>A0A9W6KBR9_9ACTN</name>
<feature type="transmembrane region" description="Helical" evidence="7">
    <location>
        <begin position="109"/>
        <end position="130"/>
    </location>
</feature>
<feature type="transmembrane region" description="Helical" evidence="7">
    <location>
        <begin position="71"/>
        <end position="97"/>
    </location>
</feature>
<keyword evidence="4 7" id="KW-0812">Transmembrane</keyword>
<evidence type="ECO:0000256" key="6">
    <source>
        <dbReference type="ARBA" id="ARBA00023136"/>
    </source>
</evidence>
<dbReference type="InterPro" id="IPR035906">
    <property type="entry name" value="MetI-like_sf"/>
</dbReference>
<reference evidence="9" key="1">
    <citation type="journal article" date="2014" name="Int. J. Syst. Evol. Microbiol.">
        <title>Complete genome sequence of Corynebacterium casei LMG S-19264T (=DSM 44701T), isolated from a smear-ripened cheese.</title>
        <authorList>
            <consortium name="US DOE Joint Genome Institute (JGI-PGF)"/>
            <person name="Walter F."/>
            <person name="Albersmeier A."/>
            <person name="Kalinowski J."/>
            <person name="Ruckert C."/>
        </authorList>
    </citation>
    <scope>NUCLEOTIDE SEQUENCE</scope>
    <source>
        <strain evidence="9">VKM Ac-1321</strain>
    </source>
</reference>
<feature type="transmembrane region" description="Helical" evidence="7">
    <location>
        <begin position="142"/>
        <end position="163"/>
    </location>
</feature>
<dbReference type="GO" id="GO:0005886">
    <property type="term" value="C:plasma membrane"/>
    <property type="evidence" value="ECO:0007669"/>
    <property type="project" value="UniProtKB-SubCell"/>
</dbReference>
<dbReference type="RefSeq" id="WP_271188865.1">
    <property type="nucleotide sequence ID" value="NZ_BSFP01000003.1"/>
</dbReference>
<evidence type="ECO:0000256" key="7">
    <source>
        <dbReference type="RuleBase" id="RU363032"/>
    </source>
</evidence>
<dbReference type="PANTHER" id="PTHR43744">
    <property type="entry name" value="ABC TRANSPORTER PERMEASE PROTEIN MG189-RELATED-RELATED"/>
    <property type="match status" value="1"/>
</dbReference>
<accession>A0A9W6KBR9</accession>
<keyword evidence="5 7" id="KW-1133">Transmembrane helix</keyword>
<comment type="similarity">
    <text evidence="7">Belongs to the binding-protein-dependent transport system permease family.</text>
</comment>
<sequence length="284" mass="31320">MTPWLRGGWTWRNRIGDVLLFGTCLLFALPIYWMLVLSMSRPDQASSASPPMVPTTPWRNYSAVFAAQDWVRYFGNTILIAVSISLFATLTSCLAGYALANLRIPGKRLLFGVIIAAFVVPSELSFVPNFAVMRAVGILNTYWALILPFVASPLGIFIMRQRFLSLPRELWEVAHVEGCSHLRYLFTIALPSSRSAVAATALITFIAGWNQFEWPLIFTTDEVVRPVQVALSYFNNADRGASPTLLAAAGVLVTAPVLTVYLLSRRQVTAAMTGDSPTEEPTGR</sequence>
<dbReference type="CDD" id="cd06261">
    <property type="entry name" value="TM_PBP2"/>
    <property type="match status" value="1"/>
</dbReference>
<dbReference type="SUPFAM" id="SSF161098">
    <property type="entry name" value="MetI-like"/>
    <property type="match status" value="1"/>
</dbReference>
<dbReference type="InterPro" id="IPR000515">
    <property type="entry name" value="MetI-like"/>
</dbReference>
<dbReference type="PROSITE" id="PS50928">
    <property type="entry name" value="ABC_TM1"/>
    <property type="match status" value="1"/>
</dbReference>
<dbReference type="Gene3D" id="1.10.3720.10">
    <property type="entry name" value="MetI-like"/>
    <property type="match status" value="1"/>
</dbReference>
<dbReference type="Pfam" id="PF00528">
    <property type="entry name" value="BPD_transp_1"/>
    <property type="match status" value="1"/>
</dbReference>
<feature type="transmembrane region" description="Helical" evidence="7">
    <location>
        <begin position="244"/>
        <end position="263"/>
    </location>
</feature>
<evidence type="ECO:0000256" key="4">
    <source>
        <dbReference type="ARBA" id="ARBA00022692"/>
    </source>
</evidence>